<protein>
    <submittedName>
        <fullName evidence="5">LacI family transcriptional regulator</fullName>
    </submittedName>
</protein>
<dbReference type="InterPro" id="IPR001761">
    <property type="entry name" value="Peripla_BP/Lac1_sug-bd_dom"/>
</dbReference>
<dbReference type="Pfam" id="PF00532">
    <property type="entry name" value="Peripla_BP_1"/>
    <property type="match status" value="1"/>
</dbReference>
<dbReference type="PROSITE" id="PS50932">
    <property type="entry name" value="HTH_LACI_2"/>
    <property type="match status" value="1"/>
</dbReference>
<comment type="caution">
    <text evidence="5">The sequence shown here is derived from an EMBL/GenBank/DDBJ whole genome shotgun (WGS) entry which is preliminary data.</text>
</comment>
<dbReference type="Gene3D" id="3.40.50.2300">
    <property type="match status" value="2"/>
</dbReference>
<keyword evidence="1" id="KW-0805">Transcription regulation</keyword>
<dbReference type="GO" id="GO:0000976">
    <property type="term" value="F:transcription cis-regulatory region binding"/>
    <property type="evidence" value="ECO:0007669"/>
    <property type="project" value="TreeGrafter"/>
</dbReference>
<evidence type="ECO:0000256" key="2">
    <source>
        <dbReference type="ARBA" id="ARBA00023125"/>
    </source>
</evidence>
<dbReference type="PANTHER" id="PTHR30146:SF109">
    <property type="entry name" value="HTH-TYPE TRANSCRIPTIONAL REGULATOR GALS"/>
    <property type="match status" value="1"/>
</dbReference>
<dbReference type="InterPro" id="IPR000843">
    <property type="entry name" value="HTH_LacI"/>
</dbReference>
<sequence>MQHLEQMSDKPTTIKEIAKLLDISVSTVSRALNDHSSIGLITKMRVKKMAKELNYEPNQRAIQFLQGKSHTIGVILPELAESFFSAAISGIEDIAYKRNYTVLLAQSHDDADREKLLIEKMKMQRVDGLLISVSKTTNTYEHFEAFKKSNIPIVFFDRIPPVKNIHFVASNLESGTFEAVNFLLKKGHRTIGMINGPTNLVASTERKNGYIKAMTSHRLKFDPSLMVNCDLTEAGTIESMDNFLNHKRKPTAIVTFNDYVALFAIRYARSLNIQINKDIDFVSYANLPLINYMDFTPIASVEQFPYKQGKKAADILLDLINKPKSDSDAEPAYYNVVVESELIIGKEK</sequence>
<dbReference type="STRING" id="188932.AY601_2606"/>
<evidence type="ECO:0000256" key="3">
    <source>
        <dbReference type="ARBA" id="ARBA00023163"/>
    </source>
</evidence>
<dbReference type="SUPFAM" id="SSF53822">
    <property type="entry name" value="Periplasmic binding protein-like I"/>
    <property type="match status" value="1"/>
</dbReference>
<keyword evidence="3" id="KW-0804">Transcription</keyword>
<feature type="domain" description="HTH lacI-type" evidence="4">
    <location>
        <begin position="12"/>
        <end position="66"/>
    </location>
</feature>
<evidence type="ECO:0000313" key="5">
    <source>
        <dbReference type="EMBL" id="RAJ37171.1"/>
    </source>
</evidence>
<proteinExistence type="predicted"/>
<reference evidence="5 6" key="1">
    <citation type="submission" date="2018-06" db="EMBL/GenBank/DDBJ databases">
        <title>Genomic Encyclopedia of Archaeal and Bacterial Type Strains, Phase II (KMG-II): from individual species to whole genera.</title>
        <authorList>
            <person name="Goeker M."/>
        </authorList>
    </citation>
    <scope>NUCLEOTIDE SEQUENCE [LARGE SCALE GENOMIC DNA]</scope>
    <source>
        <strain evidence="5 6">DSM 14825</strain>
    </source>
</reference>
<dbReference type="InterPro" id="IPR028082">
    <property type="entry name" value="Peripla_BP_I"/>
</dbReference>
<dbReference type="Gene3D" id="1.10.260.40">
    <property type="entry name" value="lambda repressor-like DNA-binding domains"/>
    <property type="match status" value="1"/>
</dbReference>
<dbReference type="Pfam" id="PF00356">
    <property type="entry name" value="LacI"/>
    <property type="match status" value="1"/>
</dbReference>
<evidence type="ECO:0000259" key="4">
    <source>
        <dbReference type="PROSITE" id="PS50932"/>
    </source>
</evidence>
<evidence type="ECO:0000313" key="6">
    <source>
        <dbReference type="Proteomes" id="UP000249754"/>
    </source>
</evidence>
<dbReference type="SUPFAM" id="SSF47413">
    <property type="entry name" value="lambda repressor-like DNA-binding domains"/>
    <property type="match status" value="1"/>
</dbReference>
<dbReference type="PANTHER" id="PTHR30146">
    <property type="entry name" value="LACI-RELATED TRANSCRIPTIONAL REPRESSOR"/>
    <property type="match status" value="1"/>
</dbReference>
<dbReference type="AlphaFoldDB" id="A0A327T7V0"/>
<evidence type="ECO:0000256" key="1">
    <source>
        <dbReference type="ARBA" id="ARBA00023015"/>
    </source>
</evidence>
<name>A0A327T7V0_9SPHI</name>
<gene>
    <name evidence="5" type="ORF">LY11_00247</name>
</gene>
<dbReference type="Proteomes" id="UP000249754">
    <property type="component" value="Unassembled WGS sequence"/>
</dbReference>
<dbReference type="CDD" id="cd06267">
    <property type="entry name" value="PBP1_LacI_sugar_binding-like"/>
    <property type="match status" value="1"/>
</dbReference>
<dbReference type="CDD" id="cd01392">
    <property type="entry name" value="HTH_LacI"/>
    <property type="match status" value="1"/>
</dbReference>
<accession>A0A327T7V0</accession>
<organism evidence="5 6">
    <name type="scientific">Pedobacter cryoconitis</name>
    <dbReference type="NCBI Taxonomy" id="188932"/>
    <lineage>
        <taxon>Bacteria</taxon>
        <taxon>Pseudomonadati</taxon>
        <taxon>Bacteroidota</taxon>
        <taxon>Sphingobacteriia</taxon>
        <taxon>Sphingobacteriales</taxon>
        <taxon>Sphingobacteriaceae</taxon>
        <taxon>Pedobacter</taxon>
    </lineage>
</organism>
<dbReference type="SMART" id="SM00354">
    <property type="entry name" value="HTH_LACI"/>
    <property type="match status" value="1"/>
</dbReference>
<dbReference type="EMBL" id="QLLR01000001">
    <property type="protein sequence ID" value="RAJ37171.1"/>
    <property type="molecule type" value="Genomic_DNA"/>
</dbReference>
<keyword evidence="2" id="KW-0238">DNA-binding</keyword>
<dbReference type="InterPro" id="IPR010982">
    <property type="entry name" value="Lambda_DNA-bd_dom_sf"/>
</dbReference>
<dbReference type="GO" id="GO:0003700">
    <property type="term" value="F:DNA-binding transcription factor activity"/>
    <property type="evidence" value="ECO:0007669"/>
    <property type="project" value="TreeGrafter"/>
</dbReference>